<dbReference type="PANTHER" id="PTHR38422">
    <property type="entry name" value="SOMETHING ABOUT SILENCING PROTEIN 4"/>
    <property type="match status" value="1"/>
</dbReference>
<proteinExistence type="predicted"/>
<name>H8WZ75_CANO9</name>
<dbReference type="eggNOG" id="ENOG502RYH0">
    <property type="taxonomic scope" value="Eukaryota"/>
</dbReference>
<evidence type="ECO:0000259" key="1">
    <source>
        <dbReference type="Pfam" id="PF15460"/>
    </source>
</evidence>
<gene>
    <name evidence="2" type="ORF">CORT_0B00200</name>
</gene>
<accession>H8WZ75</accession>
<feature type="domain" description="Something about silencing protein 4" evidence="1">
    <location>
        <begin position="86"/>
        <end position="182"/>
    </location>
</feature>
<dbReference type="RefSeq" id="XP_003867181.1">
    <property type="nucleotide sequence ID" value="XM_003867133.1"/>
</dbReference>
<dbReference type="InterPro" id="IPR029184">
    <property type="entry name" value="Sas4_dom"/>
</dbReference>
<dbReference type="EMBL" id="HE681720">
    <property type="protein sequence ID" value="CCG21743.1"/>
    <property type="molecule type" value="Genomic_DNA"/>
</dbReference>
<sequence>MSSPEKEQSRKLRSDDSNKVIQNKNLFNFDDINVYLYQNKPIQMGKLEFDSQLYSYFKGDEETPTLKVIRVKKVPRKLPKRRTKVDPLPDSKYTIFHRKMKKEETQMLNEEKIKNLVEVDNLNTNLQLLRQYDWIRHLPSITKVNNIMDYEEMERKRDLTINEIEKLLEKQALWKRKRDKFNIDIKSFHNGERVAAVDEYALSNCERNSSKSKIGKKSLHEEAQLQPTSSPFVIDANVKLDSVDSTTDVNFAGSSNELFGVDLHDIEPPKNGFQLPLGWRRLTGNKK</sequence>
<evidence type="ECO:0000313" key="3">
    <source>
        <dbReference type="Proteomes" id="UP000005018"/>
    </source>
</evidence>
<reference evidence="2 3" key="1">
    <citation type="journal article" date="2012" name="PLoS ONE">
        <title>Sequence and analysis of the genome of the pathogenic yeast Candida orthopsilosis.</title>
        <authorList>
            <person name="Riccombeni A."/>
            <person name="Vidanes G."/>
            <person name="Proux-Wera E."/>
            <person name="Wolfe K.H."/>
            <person name="Butler G."/>
        </authorList>
    </citation>
    <scope>NUCLEOTIDE SEQUENCE [LARGE SCALE GENOMIC DNA]</scope>
    <source>
        <strain evidence="2 3">Co 90-125</strain>
    </source>
</reference>
<dbReference type="GeneID" id="14538142"/>
<dbReference type="Pfam" id="PF15460">
    <property type="entry name" value="SAS4"/>
    <property type="match status" value="1"/>
</dbReference>
<dbReference type="KEGG" id="cot:CORT_0B00200"/>
<evidence type="ECO:0000313" key="2">
    <source>
        <dbReference type="EMBL" id="CCG21743.1"/>
    </source>
</evidence>
<dbReference type="HOGENOM" id="CLU_066663_0_0_1"/>
<dbReference type="AlphaFoldDB" id="H8WZ75"/>
<dbReference type="Proteomes" id="UP000005018">
    <property type="component" value="Chromosome 2"/>
</dbReference>
<dbReference type="PANTHER" id="PTHR38422:SF1">
    <property type="entry name" value="SOMETHING ABOUT SILENCING PROTEIN 4"/>
    <property type="match status" value="1"/>
</dbReference>
<dbReference type="GO" id="GO:0004402">
    <property type="term" value="F:histone acetyltransferase activity"/>
    <property type="evidence" value="ECO:0007669"/>
    <property type="project" value="TreeGrafter"/>
</dbReference>
<dbReference type="GO" id="GO:0033255">
    <property type="term" value="C:SAS acetyltransferase complex"/>
    <property type="evidence" value="ECO:0007669"/>
    <property type="project" value="InterPro"/>
</dbReference>
<protein>
    <recommendedName>
        <fullName evidence="1">Something about silencing protein 4 domain-containing protein</fullName>
    </recommendedName>
</protein>
<dbReference type="OrthoDB" id="1938992at2759"/>
<organism evidence="2 3">
    <name type="scientific">Candida orthopsilosis (strain 90-125)</name>
    <name type="common">Yeast</name>
    <dbReference type="NCBI Taxonomy" id="1136231"/>
    <lineage>
        <taxon>Eukaryota</taxon>
        <taxon>Fungi</taxon>
        <taxon>Dikarya</taxon>
        <taxon>Ascomycota</taxon>
        <taxon>Saccharomycotina</taxon>
        <taxon>Pichiomycetes</taxon>
        <taxon>Debaryomycetaceae</taxon>
        <taxon>Candida/Lodderomyces clade</taxon>
        <taxon>Candida</taxon>
    </lineage>
</organism>
<dbReference type="InterPro" id="IPR038988">
    <property type="entry name" value="Sas4"/>
</dbReference>
<keyword evidence="3" id="KW-1185">Reference proteome</keyword>